<dbReference type="EMBL" id="JAMKPW020000002">
    <property type="protein sequence ID" value="KAK8220096.1"/>
    <property type="molecule type" value="Genomic_DNA"/>
</dbReference>
<gene>
    <name evidence="1" type="primary">MVP1</name>
    <name evidence="1" type="ORF">M8818_000512</name>
</gene>
<proteinExistence type="predicted"/>
<name>A0ACC3SP88_9PEZI</name>
<evidence type="ECO:0000313" key="1">
    <source>
        <dbReference type="EMBL" id="KAK8220096.1"/>
    </source>
</evidence>
<keyword evidence="2" id="KW-1185">Reference proteome</keyword>
<reference evidence="1" key="1">
    <citation type="submission" date="2024-02" db="EMBL/GenBank/DDBJ databases">
        <title>Metagenome Assembled Genome of Zalaria obscura JY119.</title>
        <authorList>
            <person name="Vighnesh L."/>
            <person name="Jagadeeshwari U."/>
            <person name="Venkata Ramana C."/>
            <person name="Sasikala C."/>
        </authorList>
    </citation>
    <scope>NUCLEOTIDE SEQUENCE</scope>
    <source>
        <strain evidence="1">JY119</strain>
    </source>
</reference>
<accession>A0ACC3SP88</accession>
<dbReference type="Proteomes" id="UP001320706">
    <property type="component" value="Unassembled WGS sequence"/>
</dbReference>
<protein>
    <submittedName>
        <fullName evidence="1">Sorting nexin mvp1</fullName>
    </submittedName>
</protein>
<sequence length="684" mass="74559">MSLFGTSPPASARQTKSSLFDDSPAAAKPSPGLFADEIDTGASSPWDFPVAKKAGNPLKTLLPATEVPDAYVDAFDTLQQGGGVSIDEVTKLLAGSGVGSGERGKIRGIVGQGGAQELGRGEFNVLLALIGLAQEGEELSLDAVDERRKIQSAQPRPETPAEPQSNTGAPASQPSKMRKQSFGLNDDPWGSPALHKGHDHSNQNGVASYTNGTNGVSGPIRTTSNFTTTSAATEPADSSSSTAFEPAPRSSGGSEGGGWGSYPGGQGEGFANSGEGFEGAGAGGSGNPSRATRAPKNTGGAVEEIVTVNVLDEKEGMFLFQHRNYEVSSVRRGSKVIRRYSDFVWLLDCLHKRYPFRQLPLLPPKRMAINGNHIAADTLFIEKRRRGLARFVNALVRHPVLSQEQLVVMFLTVPTVEELAVWRKQATISVQEEFTGKTLPPGLEDSLPQTLQELFDTVRSGVRRSAEIYINLCTMTERLAKRNEGLAAEYMRFSLALQTLTECSNDTYAIDTNDVDLLNEGLKATAKHLSTNQTLLEDEARAWDLGVLEDYKRQRDALVSMRDMFDRRDRYAKDNIPQLERRIAANENKLAGIRARPEGTVKPGEAEKVEEAIIKDKQSIVAQHARGVFIKECVRDEIQFFQSTQYHISRLHQDWSQERVKYAELGADNWRALSEEVEGMPLGD</sequence>
<comment type="caution">
    <text evidence="1">The sequence shown here is derived from an EMBL/GenBank/DDBJ whole genome shotgun (WGS) entry which is preliminary data.</text>
</comment>
<organism evidence="1 2">
    <name type="scientific">Zalaria obscura</name>
    <dbReference type="NCBI Taxonomy" id="2024903"/>
    <lineage>
        <taxon>Eukaryota</taxon>
        <taxon>Fungi</taxon>
        <taxon>Dikarya</taxon>
        <taxon>Ascomycota</taxon>
        <taxon>Pezizomycotina</taxon>
        <taxon>Dothideomycetes</taxon>
        <taxon>Dothideomycetidae</taxon>
        <taxon>Dothideales</taxon>
        <taxon>Zalariaceae</taxon>
        <taxon>Zalaria</taxon>
    </lineage>
</organism>
<evidence type="ECO:0000313" key="2">
    <source>
        <dbReference type="Proteomes" id="UP001320706"/>
    </source>
</evidence>